<sequence>MIPTDIAFLLQAIAWPLVLLLAWFLAEMLSERWHLPRVTSYVAVGLLASLINLPGLTPDIAGLPFLANVALALVLFELGYRINLRWFRHNYWVLLLGVIESLVTFGVVYWATGWFTLPTDQRLMIAAVSMAASPAGVLRVAHELRSSGQATERVLHLSAINCFMAVLTLKLVVGYWTLSTSGDFALAAFGSIHVVGTSIAVGAVLGFAVPWLLRLRIAHEDGVTVVFALAVILLTTAAYGLKLSPLLAALTFGIVARERRVHLTSAQRDFGTAGDLLSVFLFVYIASLLTWTDVPTTFLMGIVLILIRTASKVVCNVAAARLSGISERKGLLTGLALTPMSAFAILLIEETRLYGFEPAVQVLAAMAGMMLLQELLGPVVTQRALMAAHETHVTKE</sequence>
<keyword evidence="3 5" id="KW-1133">Transmembrane helix</keyword>
<dbReference type="InterPro" id="IPR038770">
    <property type="entry name" value="Na+/solute_symporter_sf"/>
</dbReference>
<evidence type="ECO:0000256" key="4">
    <source>
        <dbReference type="ARBA" id="ARBA00023136"/>
    </source>
</evidence>
<dbReference type="GO" id="GO:0015297">
    <property type="term" value="F:antiporter activity"/>
    <property type="evidence" value="ECO:0007669"/>
    <property type="project" value="InterPro"/>
</dbReference>
<feature type="transmembrane region" description="Helical" evidence="5">
    <location>
        <begin position="360"/>
        <end position="380"/>
    </location>
</feature>
<keyword evidence="8" id="KW-1185">Reference proteome</keyword>
<proteinExistence type="predicted"/>
<protein>
    <submittedName>
        <fullName evidence="7">Sodium/hydrogen exchanger</fullName>
    </submittedName>
</protein>
<dbReference type="RefSeq" id="WP_009517052.1">
    <property type="nucleotide sequence ID" value="NZ_CCAE010000009.1"/>
</dbReference>
<dbReference type="PANTHER" id="PTHR43021">
    <property type="entry name" value="NA(+)/H(+) ANTIPORTER-RELATED"/>
    <property type="match status" value="1"/>
</dbReference>
<feature type="domain" description="Cation/H+ exchanger transmembrane" evidence="6">
    <location>
        <begin position="23"/>
        <end position="383"/>
    </location>
</feature>
<dbReference type="GO" id="GO:0016020">
    <property type="term" value="C:membrane"/>
    <property type="evidence" value="ECO:0007669"/>
    <property type="project" value="UniProtKB-SubCell"/>
</dbReference>
<feature type="transmembrane region" description="Helical" evidence="5">
    <location>
        <begin position="92"/>
        <end position="111"/>
    </location>
</feature>
<evidence type="ECO:0000256" key="2">
    <source>
        <dbReference type="ARBA" id="ARBA00022692"/>
    </source>
</evidence>
<evidence type="ECO:0000256" key="1">
    <source>
        <dbReference type="ARBA" id="ARBA00004141"/>
    </source>
</evidence>
<feature type="transmembrane region" description="Helical" evidence="5">
    <location>
        <begin position="154"/>
        <end position="178"/>
    </location>
</feature>
<evidence type="ECO:0000259" key="6">
    <source>
        <dbReference type="Pfam" id="PF00999"/>
    </source>
</evidence>
<dbReference type="Pfam" id="PF00999">
    <property type="entry name" value="Na_H_Exchanger"/>
    <property type="match status" value="1"/>
</dbReference>
<dbReference type="Gene3D" id="1.20.1530.20">
    <property type="match status" value="1"/>
</dbReference>
<dbReference type="EMBL" id="CCAE010000009">
    <property type="protein sequence ID" value="CDN87240.1"/>
    <property type="molecule type" value="Genomic_DNA"/>
</dbReference>
<reference evidence="8" key="1">
    <citation type="submission" date="2014-02" db="EMBL/GenBank/DDBJ databases">
        <authorList>
            <person name="Gan H."/>
        </authorList>
    </citation>
    <scope>NUCLEOTIDE SEQUENCE [LARGE SCALE GENOMIC DNA]</scope>
    <source>
        <strain evidence="8">S1</strain>
    </source>
</reference>
<feature type="transmembrane region" description="Helical" evidence="5">
    <location>
        <begin position="123"/>
        <end position="142"/>
    </location>
</feature>
<evidence type="ECO:0000256" key="5">
    <source>
        <dbReference type="SAM" id="Phobius"/>
    </source>
</evidence>
<feature type="transmembrane region" description="Helical" evidence="5">
    <location>
        <begin position="184"/>
        <end position="213"/>
    </location>
</feature>
<dbReference type="Proteomes" id="UP000028878">
    <property type="component" value="Unassembled WGS sequence"/>
</dbReference>
<feature type="transmembrane region" description="Helical" evidence="5">
    <location>
        <begin position="225"/>
        <end position="256"/>
    </location>
</feature>
<evidence type="ECO:0000256" key="3">
    <source>
        <dbReference type="ARBA" id="ARBA00022989"/>
    </source>
</evidence>
<name>A0A1L1PCM7_HYDIT</name>
<gene>
    <name evidence="7" type="ORF">BN948_01659</name>
</gene>
<reference evidence="8" key="2">
    <citation type="submission" date="2014-11" db="EMBL/GenBank/DDBJ databases">
        <title>Draft genome sequence of Hydrogenophaga intermedia S1.</title>
        <authorList>
            <person name="Gan H.M."/>
            <person name="Chew T.H."/>
            <person name="Stolz A."/>
        </authorList>
    </citation>
    <scope>NUCLEOTIDE SEQUENCE [LARGE SCALE GENOMIC DNA]</scope>
    <source>
        <strain evidence="8">S1</strain>
    </source>
</reference>
<feature type="transmembrane region" description="Helical" evidence="5">
    <location>
        <begin position="6"/>
        <end position="26"/>
    </location>
</feature>
<feature type="transmembrane region" description="Helical" evidence="5">
    <location>
        <begin position="61"/>
        <end position="80"/>
    </location>
</feature>
<accession>A0A1L1PCM7</accession>
<dbReference type="PANTHER" id="PTHR43021:SF2">
    <property type="entry name" value="CATION_H+ EXCHANGER DOMAIN-CONTAINING PROTEIN"/>
    <property type="match status" value="1"/>
</dbReference>
<keyword evidence="4 5" id="KW-0472">Membrane</keyword>
<dbReference type="InterPro" id="IPR006153">
    <property type="entry name" value="Cation/H_exchanger_TM"/>
</dbReference>
<organism evidence="7 8">
    <name type="scientific">Hydrogenophaga intermedia</name>
    <dbReference type="NCBI Taxonomy" id="65786"/>
    <lineage>
        <taxon>Bacteria</taxon>
        <taxon>Pseudomonadati</taxon>
        <taxon>Pseudomonadota</taxon>
        <taxon>Betaproteobacteria</taxon>
        <taxon>Burkholderiales</taxon>
        <taxon>Comamonadaceae</taxon>
        <taxon>Hydrogenophaga</taxon>
    </lineage>
</organism>
<evidence type="ECO:0000313" key="8">
    <source>
        <dbReference type="Proteomes" id="UP000028878"/>
    </source>
</evidence>
<feature type="transmembrane region" description="Helical" evidence="5">
    <location>
        <begin position="276"/>
        <end position="309"/>
    </location>
</feature>
<dbReference type="GO" id="GO:1902600">
    <property type="term" value="P:proton transmembrane transport"/>
    <property type="evidence" value="ECO:0007669"/>
    <property type="project" value="InterPro"/>
</dbReference>
<keyword evidence="2 5" id="KW-0812">Transmembrane</keyword>
<comment type="subcellular location">
    <subcellularLocation>
        <location evidence="1">Membrane</location>
        <topology evidence="1">Multi-pass membrane protein</topology>
    </subcellularLocation>
</comment>
<feature type="transmembrane region" description="Helical" evidence="5">
    <location>
        <begin position="330"/>
        <end position="348"/>
    </location>
</feature>
<evidence type="ECO:0000313" key="7">
    <source>
        <dbReference type="EMBL" id="CDN87240.1"/>
    </source>
</evidence>
<dbReference type="AlphaFoldDB" id="A0A1L1PCM7"/>